<keyword evidence="3" id="KW-0813">Transport</keyword>
<feature type="transmembrane region" description="Helical" evidence="9">
    <location>
        <begin position="89"/>
        <end position="108"/>
    </location>
</feature>
<dbReference type="PANTHER" id="PTHR30047:SF7">
    <property type="entry name" value="HIGH-AFFINITY CHOLINE TRANSPORT PROTEIN"/>
    <property type="match status" value="1"/>
</dbReference>
<evidence type="ECO:0000256" key="8">
    <source>
        <dbReference type="SAM" id="MobiDB-lite"/>
    </source>
</evidence>
<feature type="transmembrane region" description="Helical" evidence="9">
    <location>
        <begin position="192"/>
        <end position="217"/>
    </location>
</feature>
<dbReference type="GO" id="GO:0022857">
    <property type="term" value="F:transmembrane transporter activity"/>
    <property type="evidence" value="ECO:0007669"/>
    <property type="project" value="InterPro"/>
</dbReference>
<reference evidence="10 11" key="1">
    <citation type="submission" date="2019-07" db="EMBL/GenBank/DDBJ databases">
        <title>Diversity of Bacteria from Kongsfjorden, Arctic.</title>
        <authorList>
            <person name="Yu Y."/>
        </authorList>
    </citation>
    <scope>NUCLEOTIDE SEQUENCE [LARGE SCALE GENOMIC DNA]</scope>
    <source>
        <strain evidence="10 11">SM1923</strain>
    </source>
</reference>
<dbReference type="Pfam" id="PF02028">
    <property type="entry name" value="BCCT"/>
    <property type="match status" value="1"/>
</dbReference>
<protein>
    <submittedName>
        <fullName evidence="10">BCCT family transporter</fullName>
    </submittedName>
</protein>
<evidence type="ECO:0000313" key="11">
    <source>
        <dbReference type="Proteomes" id="UP000319941"/>
    </source>
</evidence>
<feature type="transmembrane region" description="Helical" evidence="9">
    <location>
        <begin position="456"/>
        <end position="475"/>
    </location>
</feature>
<proteinExistence type="inferred from homology"/>
<comment type="similarity">
    <text evidence="2">Belongs to the BCCT transporter (TC 2.A.15) family.</text>
</comment>
<feature type="transmembrane region" description="Helical" evidence="9">
    <location>
        <begin position="147"/>
        <end position="164"/>
    </location>
</feature>
<feature type="transmembrane region" description="Helical" evidence="9">
    <location>
        <begin position="345"/>
        <end position="363"/>
    </location>
</feature>
<feature type="transmembrane region" description="Helical" evidence="9">
    <location>
        <begin position="47"/>
        <end position="68"/>
    </location>
</feature>
<feature type="transmembrane region" description="Helical" evidence="9">
    <location>
        <begin position="261"/>
        <end position="283"/>
    </location>
</feature>
<evidence type="ECO:0000256" key="6">
    <source>
        <dbReference type="ARBA" id="ARBA00022989"/>
    </source>
</evidence>
<dbReference type="AlphaFoldDB" id="A0A558HQJ3"/>
<feature type="transmembrane region" description="Helical" evidence="9">
    <location>
        <begin position="9"/>
        <end position="27"/>
    </location>
</feature>
<dbReference type="InterPro" id="IPR000060">
    <property type="entry name" value="BCCT_transptr"/>
</dbReference>
<keyword evidence="4" id="KW-1003">Cell membrane</keyword>
<feature type="transmembrane region" description="Helical" evidence="9">
    <location>
        <begin position="316"/>
        <end position="333"/>
    </location>
</feature>
<organism evidence="10 11">
    <name type="scientific">Cobetia crustatorum</name>
    <dbReference type="NCBI Taxonomy" id="553385"/>
    <lineage>
        <taxon>Bacteria</taxon>
        <taxon>Pseudomonadati</taxon>
        <taxon>Pseudomonadota</taxon>
        <taxon>Gammaproteobacteria</taxon>
        <taxon>Oceanospirillales</taxon>
        <taxon>Halomonadaceae</taxon>
        <taxon>Cobetia</taxon>
    </lineage>
</organism>
<evidence type="ECO:0000256" key="1">
    <source>
        <dbReference type="ARBA" id="ARBA00004651"/>
    </source>
</evidence>
<keyword evidence="6 9" id="KW-1133">Transmembrane helix</keyword>
<dbReference type="PANTHER" id="PTHR30047">
    <property type="entry name" value="HIGH-AFFINITY CHOLINE TRANSPORT PROTEIN-RELATED"/>
    <property type="match status" value="1"/>
</dbReference>
<feature type="transmembrane region" description="Helical" evidence="9">
    <location>
        <begin position="229"/>
        <end position="249"/>
    </location>
</feature>
<keyword evidence="5 9" id="KW-0812">Transmembrane</keyword>
<evidence type="ECO:0000256" key="4">
    <source>
        <dbReference type="ARBA" id="ARBA00022475"/>
    </source>
</evidence>
<name>A0A558HQJ3_9GAMM</name>
<evidence type="ECO:0000256" key="7">
    <source>
        <dbReference type="ARBA" id="ARBA00023136"/>
    </source>
</evidence>
<dbReference type="Proteomes" id="UP000319941">
    <property type="component" value="Unassembled WGS sequence"/>
</dbReference>
<keyword evidence="7 9" id="KW-0472">Membrane</keyword>
<dbReference type="GO" id="GO:0005886">
    <property type="term" value="C:plasma membrane"/>
    <property type="evidence" value="ECO:0007669"/>
    <property type="project" value="UniProtKB-SubCell"/>
</dbReference>
<accession>A0A558HQJ3</accession>
<evidence type="ECO:0000256" key="9">
    <source>
        <dbReference type="SAM" id="Phobius"/>
    </source>
</evidence>
<evidence type="ECO:0000256" key="5">
    <source>
        <dbReference type="ARBA" id="ARBA00022692"/>
    </source>
</evidence>
<dbReference type="RefSeq" id="WP_144727253.1">
    <property type="nucleotide sequence ID" value="NZ_CAWOWR010000097.1"/>
</dbReference>
<comment type="caution">
    <text evidence="10">The sequence shown here is derived from an EMBL/GenBank/DDBJ whole genome shotgun (WGS) entry which is preliminary data.</text>
</comment>
<evidence type="ECO:0000256" key="2">
    <source>
        <dbReference type="ARBA" id="ARBA00005658"/>
    </source>
</evidence>
<dbReference type="OrthoDB" id="9775735at2"/>
<keyword evidence="11" id="KW-1185">Reference proteome</keyword>
<gene>
    <name evidence="10" type="ORF">FQP86_07550</name>
</gene>
<evidence type="ECO:0000313" key="10">
    <source>
        <dbReference type="EMBL" id="TVU71358.1"/>
    </source>
</evidence>
<evidence type="ECO:0000256" key="3">
    <source>
        <dbReference type="ARBA" id="ARBA00022448"/>
    </source>
</evidence>
<feature type="transmembrane region" description="Helical" evidence="9">
    <location>
        <begin position="399"/>
        <end position="421"/>
    </location>
</feature>
<sequence>MFGSSVRPMVFWPPFILLLISVIASLVDLEGFLATTTALNTLVLDKLGWLFSITSLIMVVTCLITYLSPLGRTRIGGETATRILTPWRWFSITLCTTLAVGIMFWSTAEPLYHLHTPPNSLELIPNSPETARFALSTMFLHWSFTPYAIYTVPALLFALMHYNLGKPFSLGTLFVPLLGNKLIGRKGRALDALALFALVCGMASSLGTGAMTLAAGIDRFLGTGTGPLMLGIVTLAIVGCFTASAASGLQKGIARLSAINAKAFFLFLAFVFVCGPTQTVLGYGTEAAGEYFNNFMQKSLFTGAFDGDPWPKSWSIFYWANWMAWAPISALFLGKIARGYTVRQFMLINLIAPSLFSIVYVSVFSGTTIKIDMDTGGSLYQLLNDSGAGSVIYALFDELPFSTLTSIVFLLIAFLSFVTAADSNTEAISQLCSTESQAAMAGDIDENTRSRLIMKIIWGATIGAVAWIMTAFVGIDGIKMLSNLGGVPALFIVIAATASLLRLVSIGTAKIGLEHTPSRSYSSEAHQRWETQRNPGNKN</sequence>
<dbReference type="EMBL" id="VNFH01000004">
    <property type="protein sequence ID" value="TVU71358.1"/>
    <property type="molecule type" value="Genomic_DNA"/>
</dbReference>
<comment type="subcellular location">
    <subcellularLocation>
        <location evidence="1">Cell membrane</location>
        <topology evidence="1">Multi-pass membrane protein</topology>
    </subcellularLocation>
</comment>
<feature type="region of interest" description="Disordered" evidence="8">
    <location>
        <begin position="517"/>
        <end position="539"/>
    </location>
</feature>
<feature type="transmembrane region" description="Helical" evidence="9">
    <location>
        <begin position="487"/>
        <end position="504"/>
    </location>
</feature>